<name>A0AA90NMI4_9GAMM</name>
<proteinExistence type="inferred from homology"/>
<dbReference type="GO" id="GO:0005886">
    <property type="term" value="C:plasma membrane"/>
    <property type="evidence" value="ECO:0007669"/>
    <property type="project" value="UniProtKB-SubCell"/>
</dbReference>
<comment type="similarity">
    <text evidence="5">Belongs to the UPF0060 family.</text>
</comment>
<dbReference type="PANTHER" id="PTHR36116:SF1">
    <property type="entry name" value="UPF0060 MEMBRANE PROTEIN YNFA"/>
    <property type="match status" value="1"/>
</dbReference>
<comment type="caution">
    <text evidence="6">The sequence shown here is derived from an EMBL/GenBank/DDBJ whole genome shotgun (WGS) entry which is preliminary data.</text>
</comment>
<evidence type="ECO:0000256" key="1">
    <source>
        <dbReference type="ARBA" id="ARBA00022475"/>
    </source>
</evidence>
<dbReference type="HAMAP" id="MF_00010">
    <property type="entry name" value="UPF0060"/>
    <property type="match status" value="1"/>
</dbReference>
<keyword evidence="3 5" id="KW-1133">Transmembrane helix</keyword>
<dbReference type="NCBIfam" id="NF002586">
    <property type="entry name" value="PRK02237.1"/>
    <property type="match status" value="1"/>
</dbReference>
<comment type="subcellular location">
    <subcellularLocation>
        <location evidence="5">Cell membrane</location>
        <topology evidence="5">Multi-pass membrane protein</topology>
    </subcellularLocation>
</comment>
<dbReference type="InterPro" id="IPR037185">
    <property type="entry name" value="EmrE-like"/>
</dbReference>
<dbReference type="AlphaFoldDB" id="A0AA90NMI4"/>
<evidence type="ECO:0000313" key="7">
    <source>
        <dbReference type="Proteomes" id="UP001178148"/>
    </source>
</evidence>
<sequence length="110" mass="12054">MEILKILGLFIITALAEIIGCYLPYLWLKEDKSAWLLLPAAISLAMFAWLLTLHPHAAGRVYAAYGGVYISVAIMWLWAVDSVRPTTTDFVGVGVCLIGMVIIMFGANHA</sequence>
<feature type="transmembrane region" description="Helical" evidence="5">
    <location>
        <begin position="34"/>
        <end position="54"/>
    </location>
</feature>
<feature type="transmembrane region" description="Helical" evidence="5">
    <location>
        <begin position="90"/>
        <end position="107"/>
    </location>
</feature>
<dbReference type="Pfam" id="PF02694">
    <property type="entry name" value="UPF0060"/>
    <property type="match status" value="1"/>
</dbReference>
<evidence type="ECO:0000256" key="5">
    <source>
        <dbReference type="HAMAP-Rule" id="MF_00010"/>
    </source>
</evidence>
<feature type="transmembrane region" description="Helical" evidence="5">
    <location>
        <begin position="7"/>
        <end position="28"/>
    </location>
</feature>
<evidence type="ECO:0000256" key="3">
    <source>
        <dbReference type="ARBA" id="ARBA00022989"/>
    </source>
</evidence>
<dbReference type="PANTHER" id="PTHR36116">
    <property type="entry name" value="UPF0060 MEMBRANE PROTEIN YNFA"/>
    <property type="match status" value="1"/>
</dbReference>
<keyword evidence="4 5" id="KW-0472">Membrane</keyword>
<evidence type="ECO:0000313" key="6">
    <source>
        <dbReference type="EMBL" id="MDP0589480.1"/>
    </source>
</evidence>
<keyword evidence="1 5" id="KW-1003">Cell membrane</keyword>
<dbReference type="InterPro" id="IPR003844">
    <property type="entry name" value="UPF0060"/>
</dbReference>
<keyword evidence="7" id="KW-1185">Reference proteome</keyword>
<evidence type="ECO:0000256" key="4">
    <source>
        <dbReference type="ARBA" id="ARBA00023136"/>
    </source>
</evidence>
<evidence type="ECO:0000256" key="2">
    <source>
        <dbReference type="ARBA" id="ARBA00022692"/>
    </source>
</evidence>
<accession>A0AA90NMI4</accession>
<feature type="transmembrane region" description="Helical" evidence="5">
    <location>
        <begin position="61"/>
        <end position="78"/>
    </location>
</feature>
<dbReference type="EMBL" id="JASXSV010000015">
    <property type="protein sequence ID" value="MDP0589480.1"/>
    <property type="molecule type" value="Genomic_DNA"/>
</dbReference>
<gene>
    <name evidence="6" type="ORF">QS748_09950</name>
</gene>
<keyword evidence="2 5" id="KW-0812">Transmembrane</keyword>
<dbReference type="SUPFAM" id="SSF103481">
    <property type="entry name" value="Multidrug resistance efflux transporter EmrE"/>
    <property type="match status" value="1"/>
</dbReference>
<protein>
    <submittedName>
        <fullName evidence="6">YnfA family protein</fullName>
    </submittedName>
</protein>
<reference evidence="6 7" key="1">
    <citation type="journal article" date="2023" name="bioRxiv">
        <title>An intranuclear bacterial parasite of deep-sea mussels expresses apoptosis inhibitors acquired from its host.</title>
        <authorList>
            <person name="Gonzalez Porras M.A."/>
            <person name="Assie A."/>
            <person name="Tietjen M."/>
            <person name="Violette M."/>
            <person name="Kleiner M."/>
            <person name="Gruber-Vodicka H."/>
            <person name="Dubilier N."/>
            <person name="Leisch N."/>
        </authorList>
    </citation>
    <scope>NUCLEOTIDE SEQUENCE [LARGE SCALE GENOMIC DNA]</scope>
    <source>
        <strain evidence="6">IAP13</strain>
    </source>
</reference>
<organism evidence="6 7">
    <name type="scientific">Candidatus Endonucleibacter bathymodioli</name>
    <dbReference type="NCBI Taxonomy" id="539814"/>
    <lineage>
        <taxon>Bacteria</taxon>
        <taxon>Pseudomonadati</taxon>
        <taxon>Pseudomonadota</taxon>
        <taxon>Gammaproteobacteria</taxon>
        <taxon>Oceanospirillales</taxon>
        <taxon>Endozoicomonadaceae</taxon>
        <taxon>Candidatus Endonucleibacter</taxon>
    </lineage>
</organism>
<dbReference type="Proteomes" id="UP001178148">
    <property type="component" value="Unassembled WGS sequence"/>
</dbReference>